<dbReference type="PROSITE" id="PS50112">
    <property type="entry name" value="PAS"/>
    <property type="match status" value="1"/>
</dbReference>
<dbReference type="FunFam" id="3.30.565.10:FF:000023">
    <property type="entry name" value="PAS domain-containing sensor histidine kinase"/>
    <property type="match status" value="1"/>
</dbReference>
<comment type="catalytic activity">
    <reaction evidence="1">
        <text>ATP + protein L-histidine = ADP + protein N-phospho-L-histidine.</text>
        <dbReference type="EC" id="2.7.13.3"/>
    </reaction>
</comment>
<dbReference type="Pfam" id="PF00512">
    <property type="entry name" value="HisKA"/>
    <property type="match status" value="1"/>
</dbReference>
<dbReference type="Pfam" id="PF12729">
    <property type="entry name" value="4HB_MCP_1"/>
    <property type="match status" value="1"/>
</dbReference>
<dbReference type="EC" id="2.7.13.3" evidence="4"/>
<dbReference type="GO" id="GO:0000155">
    <property type="term" value="F:phosphorelay sensor kinase activity"/>
    <property type="evidence" value="ECO:0007669"/>
    <property type="project" value="InterPro"/>
</dbReference>
<feature type="domain" description="PAS" evidence="17">
    <location>
        <begin position="266"/>
        <end position="337"/>
    </location>
</feature>
<dbReference type="Pfam" id="PF00672">
    <property type="entry name" value="HAMP"/>
    <property type="match status" value="1"/>
</dbReference>
<keyword evidence="9" id="KW-0547">Nucleotide-binding</keyword>
<evidence type="ECO:0000256" key="9">
    <source>
        <dbReference type="ARBA" id="ARBA00022741"/>
    </source>
</evidence>
<feature type="domain" description="Histidine kinase" evidence="16">
    <location>
        <begin position="390"/>
        <end position="605"/>
    </location>
</feature>
<evidence type="ECO:0000256" key="11">
    <source>
        <dbReference type="ARBA" id="ARBA00022840"/>
    </source>
</evidence>
<evidence type="ECO:0000256" key="12">
    <source>
        <dbReference type="ARBA" id="ARBA00022989"/>
    </source>
</evidence>
<feature type="domain" description="HAMP" evidence="18">
    <location>
        <begin position="205"/>
        <end position="257"/>
    </location>
</feature>
<protein>
    <recommendedName>
        <fullName evidence="4">histidine kinase</fullName>
        <ecNumber evidence="4">2.7.13.3</ecNumber>
    </recommendedName>
</protein>
<dbReference type="CDD" id="cd06225">
    <property type="entry name" value="HAMP"/>
    <property type="match status" value="1"/>
</dbReference>
<keyword evidence="7" id="KW-0808">Transferase</keyword>
<keyword evidence="14 15" id="KW-0472">Membrane</keyword>
<dbReference type="PANTHER" id="PTHR42878:SF7">
    <property type="entry name" value="SENSOR HISTIDINE KINASE GLRK"/>
    <property type="match status" value="1"/>
</dbReference>
<dbReference type="GO" id="GO:0000156">
    <property type="term" value="F:phosphorelay response regulator activity"/>
    <property type="evidence" value="ECO:0007669"/>
    <property type="project" value="TreeGrafter"/>
</dbReference>
<gene>
    <name evidence="19" type="ORF">bsdtw1_01010</name>
</gene>
<dbReference type="Pfam" id="PF02518">
    <property type="entry name" value="HATPase_c"/>
    <property type="match status" value="1"/>
</dbReference>
<evidence type="ECO:0000256" key="5">
    <source>
        <dbReference type="ARBA" id="ARBA00022475"/>
    </source>
</evidence>
<comment type="caution">
    <text evidence="19">The sequence shown here is derived from an EMBL/GenBank/DDBJ whole genome shotgun (WGS) entry which is preliminary data.</text>
</comment>
<sequence length="606" mass="68942">MKNSLKLKFICLFLALLFINFIIVGISLFNLFEVKQDTNKLVSNNYDSIQTSNKMIQIIDEESQDIISYINTKNPVFIRNFYDTNNSFHENYLSELNNITEEGESSAIKQINTDYSAFLDSLTNIIAIRDSKGKEAALSQYTEQIQPLYEGLTKSLRKIININDTAIVNQKDSMKNSISFSINTTIGLSIFLILVGLAFSKRYINKFLSPLYSLHDDIIKTKEGDFTHRAEILSDDEIGILAQEFNNMSEKIGQFQHSTFGKLLDEKNRSLAILKSISDPIIVLDTNYRIVLLNDESENYFKISQAQAVGRHVLETLTYGELFDFISNVMDNSLEKDSKIMSFKNNSTVFKINLSLIKDNANKTNGIVVYFQNITEIKKIEKLKHDLISSLSHEIKTPLTSIMMGASLLEDSELMESNTNFNKIVSAISEDSQKLLNLINNFLRYGQLESDQKLLNMSFCSVEDIINRSVDEYYSLLENKNIELRIGIQRNLTEVYVDEEKIGWVLNNLLSNAIKYTRNFGTVLIGAYENFDHISIFVKDNGIGITNEYQTRIFEKFFRANSESEGTGLGLALSKQIVELHGGSIYCESQYGLGSIFTFELPNKGD</sequence>
<dbReference type="Gene3D" id="1.10.287.130">
    <property type="match status" value="1"/>
</dbReference>
<accession>A0A6V8SCI7</accession>
<dbReference type="SMART" id="SM00304">
    <property type="entry name" value="HAMP"/>
    <property type="match status" value="1"/>
</dbReference>
<keyword evidence="12 15" id="KW-1133">Transmembrane helix</keyword>
<evidence type="ECO:0000259" key="16">
    <source>
        <dbReference type="PROSITE" id="PS50109"/>
    </source>
</evidence>
<evidence type="ECO:0000256" key="14">
    <source>
        <dbReference type="ARBA" id="ARBA00023136"/>
    </source>
</evidence>
<dbReference type="Gene3D" id="3.30.565.10">
    <property type="entry name" value="Histidine kinase-like ATPase, C-terminal domain"/>
    <property type="match status" value="1"/>
</dbReference>
<keyword evidence="11" id="KW-0067">ATP-binding</keyword>
<dbReference type="Gene3D" id="6.10.340.10">
    <property type="match status" value="1"/>
</dbReference>
<keyword evidence="20" id="KW-1185">Reference proteome</keyword>
<dbReference type="Proteomes" id="UP000580568">
    <property type="component" value="Unassembled WGS sequence"/>
</dbReference>
<evidence type="ECO:0000259" key="17">
    <source>
        <dbReference type="PROSITE" id="PS50112"/>
    </source>
</evidence>
<evidence type="ECO:0000313" key="19">
    <source>
        <dbReference type="EMBL" id="GFP74947.1"/>
    </source>
</evidence>
<dbReference type="InterPro" id="IPR050351">
    <property type="entry name" value="BphY/WalK/GraS-like"/>
</dbReference>
<keyword evidence="8 15" id="KW-0812">Transmembrane</keyword>
<evidence type="ECO:0000256" key="7">
    <source>
        <dbReference type="ARBA" id="ARBA00022679"/>
    </source>
</evidence>
<evidence type="ECO:0000313" key="20">
    <source>
        <dbReference type="Proteomes" id="UP000580568"/>
    </source>
</evidence>
<reference evidence="19 20" key="1">
    <citation type="submission" date="2020-07" db="EMBL/GenBank/DDBJ databases">
        <title>A new beta-1,3-glucan-decomposing anaerobic bacterium isolated from anoxic soil subjected to biological soil disinfestation.</title>
        <authorList>
            <person name="Ueki A."/>
            <person name="Tonouchi A."/>
        </authorList>
    </citation>
    <scope>NUCLEOTIDE SEQUENCE [LARGE SCALE GENOMIC DNA]</scope>
    <source>
        <strain evidence="19 20">TW1</strain>
    </source>
</reference>
<name>A0A6V8SCI7_9CLOT</name>
<evidence type="ECO:0000256" key="2">
    <source>
        <dbReference type="ARBA" id="ARBA00004141"/>
    </source>
</evidence>
<dbReference type="InterPro" id="IPR024478">
    <property type="entry name" value="HlyB_4HB_MCP"/>
</dbReference>
<evidence type="ECO:0000256" key="10">
    <source>
        <dbReference type="ARBA" id="ARBA00022777"/>
    </source>
</evidence>
<dbReference type="PRINTS" id="PR00344">
    <property type="entry name" value="BCTRLSENSOR"/>
</dbReference>
<evidence type="ECO:0000256" key="6">
    <source>
        <dbReference type="ARBA" id="ARBA00022553"/>
    </source>
</evidence>
<dbReference type="GO" id="GO:0030295">
    <property type="term" value="F:protein kinase activator activity"/>
    <property type="evidence" value="ECO:0007669"/>
    <property type="project" value="TreeGrafter"/>
</dbReference>
<dbReference type="InterPro" id="IPR003594">
    <property type="entry name" value="HATPase_dom"/>
</dbReference>
<evidence type="ECO:0000256" key="4">
    <source>
        <dbReference type="ARBA" id="ARBA00012438"/>
    </source>
</evidence>
<dbReference type="EMBL" id="BLZR01000001">
    <property type="protein sequence ID" value="GFP74947.1"/>
    <property type="molecule type" value="Genomic_DNA"/>
</dbReference>
<comment type="subcellular location">
    <subcellularLocation>
        <location evidence="3">Cell membrane</location>
    </subcellularLocation>
    <subcellularLocation>
        <location evidence="2">Membrane</location>
        <topology evidence="2">Multi-pass membrane protein</topology>
    </subcellularLocation>
</comment>
<dbReference type="GO" id="GO:0005886">
    <property type="term" value="C:plasma membrane"/>
    <property type="evidence" value="ECO:0007669"/>
    <property type="project" value="UniProtKB-SubCell"/>
</dbReference>
<dbReference type="SUPFAM" id="SSF47384">
    <property type="entry name" value="Homodimeric domain of signal transducing histidine kinase"/>
    <property type="match status" value="1"/>
</dbReference>
<dbReference type="PROSITE" id="PS50109">
    <property type="entry name" value="HIS_KIN"/>
    <property type="match status" value="1"/>
</dbReference>
<evidence type="ECO:0000256" key="3">
    <source>
        <dbReference type="ARBA" id="ARBA00004236"/>
    </source>
</evidence>
<keyword evidence="13" id="KW-0902">Two-component regulatory system</keyword>
<evidence type="ECO:0000256" key="1">
    <source>
        <dbReference type="ARBA" id="ARBA00000085"/>
    </source>
</evidence>
<dbReference type="AlphaFoldDB" id="A0A6V8SCI7"/>
<evidence type="ECO:0000256" key="8">
    <source>
        <dbReference type="ARBA" id="ARBA00022692"/>
    </source>
</evidence>
<dbReference type="RefSeq" id="WP_183276482.1">
    <property type="nucleotide sequence ID" value="NZ_BLZR01000001.1"/>
</dbReference>
<dbReference type="InterPro" id="IPR005467">
    <property type="entry name" value="His_kinase_dom"/>
</dbReference>
<dbReference type="InterPro" id="IPR003661">
    <property type="entry name" value="HisK_dim/P_dom"/>
</dbReference>
<dbReference type="Pfam" id="PF13596">
    <property type="entry name" value="PAS_10"/>
    <property type="match status" value="1"/>
</dbReference>
<dbReference type="InterPro" id="IPR000014">
    <property type="entry name" value="PAS"/>
</dbReference>
<dbReference type="CDD" id="cd00130">
    <property type="entry name" value="PAS"/>
    <property type="match status" value="1"/>
</dbReference>
<dbReference type="GO" id="GO:0007234">
    <property type="term" value="P:osmosensory signaling via phosphorelay pathway"/>
    <property type="evidence" value="ECO:0007669"/>
    <property type="project" value="TreeGrafter"/>
</dbReference>
<evidence type="ECO:0000256" key="13">
    <source>
        <dbReference type="ARBA" id="ARBA00023012"/>
    </source>
</evidence>
<proteinExistence type="predicted"/>
<feature type="transmembrane region" description="Helical" evidence="15">
    <location>
        <begin position="12"/>
        <end position="32"/>
    </location>
</feature>
<dbReference type="SUPFAM" id="SSF158472">
    <property type="entry name" value="HAMP domain-like"/>
    <property type="match status" value="1"/>
</dbReference>
<dbReference type="InterPro" id="IPR036097">
    <property type="entry name" value="HisK_dim/P_sf"/>
</dbReference>
<dbReference type="InterPro" id="IPR004358">
    <property type="entry name" value="Sig_transdc_His_kin-like_C"/>
</dbReference>
<dbReference type="InterPro" id="IPR035965">
    <property type="entry name" value="PAS-like_dom_sf"/>
</dbReference>
<dbReference type="SMART" id="SM00091">
    <property type="entry name" value="PAS"/>
    <property type="match status" value="1"/>
</dbReference>
<evidence type="ECO:0000256" key="15">
    <source>
        <dbReference type="SAM" id="Phobius"/>
    </source>
</evidence>
<organism evidence="19 20">
    <name type="scientific">Clostridium fungisolvens</name>
    <dbReference type="NCBI Taxonomy" id="1604897"/>
    <lineage>
        <taxon>Bacteria</taxon>
        <taxon>Bacillati</taxon>
        <taxon>Bacillota</taxon>
        <taxon>Clostridia</taxon>
        <taxon>Eubacteriales</taxon>
        <taxon>Clostridiaceae</taxon>
        <taxon>Clostridium</taxon>
    </lineage>
</organism>
<evidence type="ECO:0000259" key="18">
    <source>
        <dbReference type="PROSITE" id="PS50885"/>
    </source>
</evidence>
<keyword evidence="10" id="KW-0418">Kinase</keyword>
<dbReference type="GO" id="GO:0005524">
    <property type="term" value="F:ATP binding"/>
    <property type="evidence" value="ECO:0007669"/>
    <property type="project" value="UniProtKB-KW"/>
</dbReference>
<dbReference type="CDD" id="cd00082">
    <property type="entry name" value="HisKA"/>
    <property type="match status" value="1"/>
</dbReference>
<dbReference type="SMART" id="SM00387">
    <property type="entry name" value="HATPase_c"/>
    <property type="match status" value="1"/>
</dbReference>
<dbReference type="SUPFAM" id="SSF55785">
    <property type="entry name" value="PYP-like sensor domain (PAS domain)"/>
    <property type="match status" value="1"/>
</dbReference>
<dbReference type="PANTHER" id="PTHR42878">
    <property type="entry name" value="TWO-COMPONENT HISTIDINE KINASE"/>
    <property type="match status" value="1"/>
</dbReference>
<dbReference type="SUPFAM" id="SSF55874">
    <property type="entry name" value="ATPase domain of HSP90 chaperone/DNA topoisomerase II/histidine kinase"/>
    <property type="match status" value="1"/>
</dbReference>
<dbReference type="NCBIfam" id="TIGR00229">
    <property type="entry name" value="sensory_box"/>
    <property type="match status" value="1"/>
</dbReference>
<dbReference type="InterPro" id="IPR003660">
    <property type="entry name" value="HAMP_dom"/>
</dbReference>
<keyword evidence="5" id="KW-1003">Cell membrane</keyword>
<dbReference type="PROSITE" id="PS50885">
    <property type="entry name" value="HAMP"/>
    <property type="match status" value="1"/>
</dbReference>
<keyword evidence="6" id="KW-0597">Phosphoprotein</keyword>
<feature type="transmembrane region" description="Helical" evidence="15">
    <location>
        <begin position="178"/>
        <end position="199"/>
    </location>
</feature>
<dbReference type="InterPro" id="IPR036890">
    <property type="entry name" value="HATPase_C_sf"/>
</dbReference>
<dbReference type="SMART" id="SM00388">
    <property type="entry name" value="HisKA"/>
    <property type="match status" value="1"/>
</dbReference>
<dbReference type="Gene3D" id="3.30.450.20">
    <property type="entry name" value="PAS domain"/>
    <property type="match status" value="1"/>
</dbReference>